<evidence type="ECO:0000256" key="1">
    <source>
        <dbReference type="ARBA" id="ARBA00005251"/>
    </source>
</evidence>
<dbReference type="FunFam" id="3.30.230.10:FF:000001">
    <property type="entry name" value="30S ribosomal protein S9"/>
    <property type="match status" value="1"/>
</dbReference>
<dbReference type="Proteomes" id="UP000316213">
    <property type="component" value="Unassembled WGS sequence"/>
</dbReference>
<dbReference type="GO" id="GO:0022627">
    <property type="term" value="C:cytosolic small ribosomal subunit"/>
    <property type="evidence" value="ECO:0007669"/>
    <property type="project" value="TreeGrafter"/>
</dbReference>
<evidence type="ECO:0000256" key="5">
    <source>
        <dbReference type="HAMAP-Rule" id="MF_00532"/>
    </source>
</evidence>
<evidence type="ECO:0000256" key="2">
    <source>
        <dbReference type="ARBA" id="ARBA00022980"/>
    </source>
</evidence>
<dbReference type="OrthoDB" id="9803965at2"/>
<dbReference type="GO" id="GO:0003723">
    <property type="term" value="F:RNA binding"/>
    <property type="evidence" value="ECO:0007669"/>
    <property type="project" value="TreeGrafter"/>
</dbReference>
<keyword evidence="3 5" id="KW-0687">Ribonucleoprotein</keyword>
<keyword evidence="9" id="KW-1185">Reference proteome</keyword>
<dbReference type="PANTHER" id="PTHR21569:SF1">
    <property type="entry name" value="SMALL RIBOSOMAL SUBUNIT PROTEIN US9M"/>
    <property type="match status" value="1"/>
</dbReference>
<dbReference type="HAMAP" id="MF_00532_B">
    <property type="entry name" value="Ribosomal_uS9_B"/>
    <property type="match status" value="1"/>
</dbReference>
<dbReference type="RefSeq" id="WP_146576781.1">
    <property type="nucleotide sequence ID" value="NZ_SJPM01000002.1"/>
</dbReference>
<dbReference type="SUPFAM" id="SSF54211">
    <property type="entry name" value="Ribosomal protein S5 domain 2-like"/>
    <property type="match status" value="1"/>
</dbReference>
<dbReference type="EMBL" id="SJPM01000002">
    <property type="protein sequence ID" value="TWU01490.1"/>
    <property type="molecule type" value="Genomic_DNA"/>
</dbReference>
<reference evidence="8 9" key="1">
    <citation type="submission" date="2019-02" db="EMBL/GenBank/DDBJ databases">
        <title>Deep-cultivation of Planctomycetes and their phenomic and genomic characterization uncovers novel biology.</title>
        <authorList>
            <person name="Wiegand S."/>
            <person name="Jogler M."/>
            <person name="Boedeker C."/>
            <person name="Pinto D."/>
            <person name="Vollmers J."/>
            <person name="Rivas-Marin E."/>
            <person name="Kohn T."/>
            <person name="Peeters S.H."/>
            <person name="Heuer A."/>
            <person name="Rast P."/>
            <person name="Oberbeckmann S."/>
            <person name="Bunk B."/>
            <person name="Jeske O."/>
            <person name="Meyerdierks A."/>
            <person name="Storesund J.E."/>
            <person name="Kallscheuer N."/>
            <person name="Luecker S."/>
            <person name="Lage O.M."/>
            <person name="Pohl T."/>
            <person name="Merkel B.J."/>
            <person name="Hornburger P."/>
            <person name="Mueller R.-W."/>
            <person name="Bruemmer F."/>
            <person name="Labrenz M."/>
            <person name="Spormann A.M."/>
            <person name="Op Den Camp H."/>
            <person name="Overmann J."/>
            <person name="Amann R."/>
            <person name="Jetten M.S.M."/>
            <person name="Mascher T."/>
            <person name="Medema M.H."/>
            <person name="Devos D.P."/>
            <person name="Kaster A.-K."/>
            <person name="Ovreas L."/>
            <person name="Rohde M."/>
            <person name="Galperin M.Y."/>
            <person name="Jogler C."/>
        </authorList>
    </citation>
    <scope>NUCLEOTIDE SEQUENCE [LARGE SCALE GENOMIC DNA]</scope>
    <source>
        <strain evidence="8 9">Pla100</strain>
    </source>
</reference>
<dbReference type="AlphaFoldDB" id="A0A5C6AP81"/>
<sequence>MMAVKKDKINGDALGTGRRKSSVARVRVRPGSGTITVNGKSLAEYFVNDQHQFAVIQTLEAAGLAGQVDVLVRVSGGGMTGQSGAIRMGLARAICSHDESLHDPMRIGSFLTRDSRMKERKKPGLRGARRGVQFSKR</sequence>
<organism evidence="8 9">
    <name type="scientific">Neorhodopirellula pilleata</name>
    <dbReference type="NCBI Taxonomy" id="2714738"/>
    <lineage>
        <taxon>Bacteria</taxon>
        <taxon>Pseudomonadati</taxon>
        <taxon>Planctomycetota</taxon>
        <taxon>Planctomycetia</taxon>
        <taxon>Pirellulales</taxon>
        <taxon>Pirellulaceae</taxon>
        <taxon>Neorhodopirellula</taxon>
    </lineage>
</organism>
<dbReference type="PANTHER" id="PTHR21569">
    <property type="entry name" value="RIBOSOMAL PROTEIN S9"/>
    <property type="match status" value="1"/>
</dbReference>
<feature type="region of interest" description="Disordered" evidence="7">
    <location>
        <begin position="116"/>
        <end position="137"/>
    </location>
</feature>
<comment type="similarity">
    <text evidence="1 5 6">Belongs to the universal ribosomal protein uS9 family.</text>
</comment>
<dbReference type="Gene3D" id="3.30.230.10">
    <property type="match status" value="1"/>
</dbReference>
<dbReference type="NCBIfam" id="NF001099">
    <property type="entry name" value="PRK00132.1"/>
    <property type="match status" value="1"/>
</dbReference>
<dbReference type="PROSITE" id="PS00360">
    <property type="entry name" value="RIBOSOMAL_S9"/>
    <property type="match status" value="1"/>
</dbReference>
<dbReference type="InterPro" id="IPR014721">
    <property type="entry name" value="Ribsml_uS5_D2-typ_fold_subgr"/>
</dbReference>
<dbReference type="InterPro" id="IPR000754">
    <property type="entry name" value="Ribosomal_uS9"/>
</dbReference>
<accession>A0A5C6AP81</accession>
<evidence type="ECO:0000313" key="8">
    <source>
        <dbReference type="EMBL" id="TWU01490.1"/>
    </source>
</evidence>
<gene>
    <name evidence="5 8" type="primary">rpsI</name>
    <name evidence="8" type="ORF">Pla100_12250</name>
</gene>
<keyword evidence="2 5" id="KW-0689">Ribosomal protein</keyword>
<evidence type="ECO:0000256" key="7">
    <source>
        <dbReference type="SAM" id="MobiDB-lite"/>
    </source>
</evidence>
<evidence type="ECO:0000313" key="9">
    <source>
        <dbReference type="Proteomes" id="UP000316213"/>
    </source>
</evidence>
<proteinExistence type="inferred from homology"/>
<dbReference type="InterPro" id="IPR023035">
    <property type="entry name" value="Ribosomal_uS9_bac/plastid"/>
</dbReference>
<protein>
    <recommendedName>
        <fullName evidence="4 5">Small ribosomal subunit protein uS9</fullName>
    </recommendedName>
</protein>
<evidence type="ECO:0000256" key="4">
    <source>
        <dbReference type="ARBA" id="ARBA00035259"/>
    </source>
</evidence>
<comment type="caution">
    <text evidence="8">The sequence shown here is derived from an EMBL/GenBank/DDBJ whole genome shotgun (WGS) entry which is preliminary data.</text>
</comment>
<dbReference type="Pfam" id="PF00380">
    <property type="entry name" value="Ribosomal_S9"/>
    <property type="match status" value="1"/>
</dbReference>
<dbReference type="GO" id="GO:0006412">
    <property type="term" value="P:translation"/>
    <property type="evidence" value="ECO:0007669"/>
    <property type="project" value="UniProtKB-UniRule"/>
</dbReference>
<dbReference type="InterPro" id="IPR020574">
    <property type="entry name" value="Ribosomal_uS9_CS"/>
</dbReference>
<evidence type="ECO:0000256" key="6">
    <source>
        <dbReference type="RuleBase" id="RU003815"/>
    </source>
</evidence>
<dbReference type="InterPro" id="IPR020568">
    <property type="entry name" value="Ribosomal_Su5_D2-typ_SF"/>
</dbReference>
<dbReference type="GO" id="GO:0003735">
    <property type="term" value="F:structural constituent of ribosome"/>
    <property type="evidence" value="ECO:0007669"/>
    <property type="project" value="InterPro"/>
</dbReference>
<name>A0A5C6AP81_9BACT</name>
<evidence type="ECO:0000256" key="3">
    <source>
        <dbReference type="ARBA" id="ARBA00023274"/>
    </source>
</evidence>
<feature type="compositionally biased region" description="Basic residues" evidence="7">
    <location>
        <begin position="118"/>
        <end position="137"/>
    </location>
</feature>